<evidence type="ECO:0000259" key="2">
    <source>
        <dbReference type="Pfam" id="PF26449"/>
    </source>
</evidence>
<evidence type="ECO:0000256" key="1">
    <source>
        <dbReference type="SAM" id="Phobius"/>
    </source>
</evidence>
<reference evidence="3 4" key="1">
    <citation type="journal article" date="2015" name="Nature">
        <title>rRNA introns, odd ribosomes, and small enigmatic genomes across a large radiation of phyla.</title>
        <authorList>
            <person name="Brown C.T."/>
            <person name="Hug L.A."/>
            <person name="Thomas B.C."/>
            <person name="Sharon I."/>
            <person name="Castelle C.J."/>
            <person name="Singh A."/>
            <person name="Wilkins M.J."/>
            <person name="Williams K.H."/>
            <person name="Banfield J.F."/>
        </authorList>
    </citation>
    <scope>NUCLEOTIDE SEQUENCE [LARGE SCALE GENOMIC DNA]</scope>
</reference>
<sequence>MDIGIFFLDFNRLADFFGQGALPIIGQVLAVGGWLVLAYLLFFAGFHLYEDLKQDLNTHEWKFILLAVDVPPLNVQTPKAVEQMFSHIAGAFSKPDLKDRLKDGYKQRWFSFEIISIEGYIQFLVWTEEAFRDLVEAAVYAQYPDAEITEVEDYTGGIPDSYPSATHDIWISDFGLAENSAYPIRSYREFEHAISKDTVLKDPMGTFLESFTRIGPGEQMWFQILLEPISNDWKEDAIKKIKEVIGEKSHPHLNLIDHTVSGLQKMLEGIGDQVFGRESVSGHDEDHSPPNQLQYLTPGMSKLVEAMEAKIGKLGFKTKIRGLYGARKEVFNPLRGVNALVGALTQYNIPSANSIVPTFAGKGSSKKSSRKKSLLMKAYKKRKIGAGGKPFVLNIEELATIWHFPMSHVKTPLVQKAASKQAEPPVGLPVERLLPALSAEEADAAAAAATVEAGKHKRFSTDSGEVIEYDDLF</sequence>
<dbReference type="STRING" id="1619044.UY92_C0014G0010"/>
<feature type="transmembrane region" description="Helical" evidence="1">
    <location>
        <begin position="20"/>
        <end position="44"/>
    </location>
</feature>
<proteinExistence type="predicted"/>
<organism evidence="3 4">
    <name type="scientific">Candidatus Magasanikbacteria bacterium GW2011_GWA2_56_11</name>
    <dbReference type="NCBI Taxonomy" id="1619044"/>
    <lineage>
        <taxon>Bacteria</taxon>
        <taxon>Candidatus Magasanikiibacteriota</taxon>
    </lineage>
</organism>
<evidence type="ECO:0000313" key="4">
    <source>
        <dbReference type="Proteomes" id="UP000033870"/>
    </source>
</evidence>
<dbReference type="Pfam" id="PF26449">
    <property type="entry name" value="DUF8128"/>
    <property type="match status" value="1"/>
</dbReference>
<dbReference type="EMBL" id="LCRX01000014">
    <property type="protein sequence ID" value="KKW41685.1"/>
    <property type="molecule type" value="Genomic_DNA"/>
</dbReference>
<dbReference type="AlphaFoldDB" id="A0A0G1YET5"/>
<protein>
    <recommendedName>
        <fullName evidence="2">DUF8128 domain-containing protein</fullName>
    </recommendedName>
</protein>
<dbReference type="InterPro" id="IPR058441">
    <property type="entry name" value="DUF8128"/>
</dbReference>
<feature type="domain" description="DUF8128" evidence="2">
    <location>
        <begin position="108"/>
        <end position="415"/>
    </location>
</feature>
<keyword evidence="1" id="KW-0812">Transmembrane</keyword>
<dbReference type="Proteomes" id="UP000033870">
    <property type="component" value="Unassembled WGS sequence"/>
</dbReference>
<name>A0A0G1YET5_9BACT</name>
<accession>A0A0G1YET5</accession>
<comment type="caution">
    <text evidence="3">The sequence shown here is derived from an EMBL/GenBank/DDBJ whole genome shotgun (WGS) entry which is preliminary data.</text>
</comment>
<keyword evidence="1" id="KW-0472">Membrane</keyword>
<gene>
    <name evidence="3" type="ORF">UY92_C0014G0010</name>
</gene>
<keyword evidence="1" id="KW-1133">Transmembrane helix</keyword>
<evidence type="ECO:0000313" key="3">
    <source>
        <dbReference type="EMBL" id="KKW41685.1"/>
    </source>
</evidence>